<feature type="non-terminal residue" evidence="1">
    <location>
        <position position="1"/>
    </location>
</feature>
<name>A0A498IR46_MALDO</name>
<gene>
    <name evidence="1" type="ORF">DVH24_032899</name>
</gene>
<proteinExistence type="predicted"/>
<organism evidence="1 2">
    <name type="scientific">Malus domestica</name>
    <name type="common">Apple</name>
    <name type="synonym">Pyrus malus</name>
    <dbReference type="NCBI Taxonomy" id="3750"/>
    <lineage>
        <taxon>Eukaryota</taxon>
        <taxon>Viridiplantae</taxon>
        <taxon>Streptophyta</taxon>
        <taxon>Embryophyta</taxon>
        <taxon>Tracheophyta</taxon>
        <taxon>Spermatophyta</taxon>
        <taxon>Magnoliopsida</taxon>
        <taxon>eudicotyledons</taxon>
        <taxon>Gunneridae</taxon>
        <taxon>Pentapetalae</taxon>
        <taxon>rosids</taxon>
        <taxon>fabids</taxon>
        <taxon>Rosales</taxon>
        <taxon>Rosaceae</taxon>
        <taxon>Amygdaloideae</taxon>
        <taxon>Maleae</taxon>
        <taxon>Malus</taxon>
    </lineage>
</organism>
<keyword evidence="2" id="KW-1185">Reference proteome</keyword>
<reference evidence="1 2" key="1">
    <citation type="submission" date="2018-10" db="EMBL/GenBank/DDBJ databases">
        <title>A high-quality apple genome assembly.</title>
        <authorList>
            <person name="Hu J."/>
        </authorList>
    </citation>
    <scope>NUCLEOTIDE SEQUENCE [LARGE SCALE GENOMIC DNA]</scope>
    <source>
        <strain evidence="2">cv. HFTH1</strain>
        <tissue evidence="1">Young leaf</tissue>
    </source>
</reference>
<sequence>FLGSSGTSEYITLKHPSLEPTFYAGTKNVKEYKGHGFSKLYWRTQDPGEEKIRKERSEWWWFCGDVLPENGGVGGSVVSLILTPPSLTLTFALSPSPSPSPSPSNRTPHVALSACKPHAFLSPNPYLSPSLSLFSLCSLALSLSRLLGLTESHCSSSERKREAAIAKAQVLGAVVHSQGPLFEGVQRNM</sequence>
<comment type="caution">
    <text evidence="1">The sequence shown here is derived from an EMBL/GenBank/DDBJ whole genome shotgun (WGS) entry which is preliminary data.</text>
</comment>
<dbReference type="Proteomes" id="UP000290289">
    <property type="component" value="Chromosome 11"/>
</dbReference>
<protein>
    <submittedName>
        <fullName evidence="1">Uncharacterized protein</fullName>
    </submittedName>
</protein>
<evidence type="ECO:0000313" key="1">
    <source>
        <dbReference type="EMBL" id="RXH84615.1"/>
    </source>
</evidence>
<dbReference type="EMBL" id="RDQH01000337">
    <property type="protein sequence ID" value="RXH84615.1"/>
    <property type="molecule type" value="Genomic_DNA"/>
</dbReference>
<dbReference type="AlphaFoldDB" id="A0A498IR46"/>
<accession>A0A498IR46</accession>
<evidence type="ECO:0000313" key="2">
    <source>
        <dbReference type="Proteomes" id="UP000290289"/>
    </source>
</evidence>